<dbReference type="STRING" id="493475.GARC_3932"/>
<evidence type="ECO:0000313" key="2">
    <source>
        <dbReference type="Proteomes" id="UP000006327"/>
    </source>
</evidence>
<dbReference type="EMBL" id="BAEO01000056">
    <property type="protein sequence ID" value="GAC20884.1"/>
    <property type="molecule type" value="Genomic_DNA"/>
</dbReference>
<comment type="caution">
    <text evidence="1">The sequence shown here is derived from an EMBL/GenBank/DDBJ whole genome shotgun (WGS) entry which is preliminary data.</text>
</comment>
<reference evidence="1 2" key="1">
    <citation type="journal article" date="2017" name="Antonie Van Leeuwenhoek">
        <title>Rhizobium rhizosphaerae sp. nov., a novel species isolated from rice rhizosphere.</title>
        <authorList>
            <person name="Zhao J.J."/>
            <person name="Zhang J."/>
            <person name="Zhang R.J."/>
            <person name="Zhang C.W."/>
            <person name="Yin H.Q."/>
            <person name="Zhang X.X."/>
        </authorList>
    </citation>
    <scope>NUCLEOTIDE SEQUENCE [LARGE SCALE GENOMIC DNA]</scope>
    <source>
        <strain evidence="1 2">BSs20135</strain>
    </source>
</reference>
<name>K6XJQ7_9ALTE</name>
<keyword evidence="2" id="KW-1185">Reference proteome</keyword>
<protein>
    <submittedName>
        <fullName evidence="1">Uncharacterized protein</fullName>
    </submittedName>
</protein>
<gene>
    <name evidence="1" type="ORF">GARC_3932</name>
</gene>
<dbReference type="AlphaFoldDB" id="K6XJQ7"/>
<accession>K6XJQ7</accession>
<sequence length="41" mass="4964">MPWHKQTYIKFLNNPYANKNNCYLHKDQVLDLNIIFINAVQ</sequence>
<proteinExistence type="predicted"/>
<evidence type="ECO:0000313" key="1">
    <source>
        <dbReference type="EMBL" id="GAC20884.1"/>
    </source>
</evidence>
<organism evidence="1 2">
    <name type="scientific">Paraglaciecola arctica BSs20135</name>
    <dbReference type="NCBI Taxonomy" id="493475"/>
    <lineage>
        <taxon>Bacteria</taxon>
        <taxon>Pseudomonadati</taxon>
        <taxon>Pseudomonadota</taxon>
        <taxon>Gammaproteobacteria</taxon>
        <taxon>Alteromonadales</taxon>
        <taxon>Alteromonadaceae</taxon>
        <taxon>Paraglaciecola</taxon>
    </lineage>
</organism>
<dbReference type="Proteomes" id="UP000006327">
    <property type="component" value="Unassembled WGS sequence"/>
</dbReference>